<evidence type="ECO:0000256" key="1">
    <source>
        <dbReference type="ARBA" id="ARBA00006270"/>
    </source>
</evidence>
<proteinExistence type="inferred from homology"/>
<evidence type="ECO:0000256" key="3">
    <source>
        <dbReference type="ARBA" id="ARBA00023134"/>
    </source>
</evidence>
<evidence type="ECO:0000313" key="5">
    <source>
        <dbReference type="EMBL" id="KAG1777335.1"/>
    </source>
</evidence>
<dbReference type="EMBL" id="JABBWD010000021">
    <property type="protein sequence ID" value="KAG1777335.1"/>
    <property type="molecule type" value="Genomic_DNA"/>
</dbReference>
<comment type="similarity">
    <text evidence="1">Belongs to the small GTPase superfamily. Rab family.</text>
</comment>
<dbReference type="GO" id="GO:0005525">
    <property type="term" value="F:GTP binding"/>
    <property type="evidence" value="ECO:0007669"/>
    <property type="project" value="UniProtKB-KW"/>
</dbReference>
<keyword evidence="6" id="KW-1185">Reference proteome</keyword>
<dbReference type="AlphaFoldDB" id="A0A9P6ZW40"/>
<keyword evidence="2" id="KW-0547">Nucleotide-binding</keyword>
<dbReference type="PROSITE" id="PS51419">
    <property type="entry name" value="RAB"/>
    <property type="match status" value="1"/>
</dbReference>
<reference evidence="5" key="1">
    <citation type="journal article" date="2020" name="New Phytol.">
        <title>Comparative genomics reveals dynamic genome evolution in host specialist ectomycorrhizal fungi.</title>
        <authorList>
            <person name="Lofgren L.A."/>
            <person name="Nguyen N.H."/>
            <person name="Vilgalys R."/>
            <person name="Ruytinx J."/>
            <person name="Liao H.L."/>
            <person name="Branco S."/>
            <person name="Kuo A."/>
            <person name="LaButti K."/>
            <person name="Lipzen A."/>
            <person name="Andreopoulos W."/>
            <person name="Pangilinan J."/>
            <person name="Riley R."/>
            <person name="Hundley H."/>
            <person name="Na H."/>
            <person name="Barry K."/>
            <person name="Grigoriev I.V."/>
            <person name="Stajich J.E."/>
            <person name="Kennedy P.G."/>
        </authorList>
    </citation>
    <scope>NUCLEOTIDE SEQUENCE</scope>
    <source>
        <strain evidence="5">DOB743</strain>
    </source>
</reference>
<dbReference type="GO" id="GO:0012505">
    <property type="term" value="C:endomembrane system"/>
    <property type="evidence" value="ECO:0007669"/>
    <property type="project" value="UniProtKB-SubCell"/>
</dbReference>
<name>A0A9P6ZW40_9AGAM</name>
<dbReference type="GO" id="GO:0003924">
    <property type="term" value="F:GTPase activity"/>
    <property type="evidence" value="ECO:0007669"/>
    <property type="project" value="InterPro"/>
</dbReference>
<sequence length="80" mass="9105">GYDRFRAIAIAYYRGIDGIVMLYDVTNQTTFDSVIIWVSMMLLGNKADGSDARIVTEEQGKALADQLDIKFMETHQQKRT</sequence>
<gene>
    <name evidence="5" type="ORF">EV702DRAFT_969964</name>
</gene>
<organism evidence="5 6">
    <name type="scientific">Suillus placidus</name>
    <dbReference type="NCBI Taxonomy" id="48579"/>
    <lineage>
        <taxon>Eukaryota</taxon>
        <taxon>Fungi</taxon>
        <taxon>Dikarya</taxon>
        <taxon>Basidiomycota</taxon>
        <taxon>Agaricomycotina</taxon>
        <taxon>Agaricomycetes</taxon>
        <taxon>Agaricomycetidae</taxon>
        <taxon>Boletales</taxon>
        <taxon>Suillineae</taxon>
        <taxon>Suillaceae</taxon>
        <taxon>Suillus</taxon>
    </lineage>
</organism>
<dbReference type="InterPro" id="IPR050305">
    <property type="entry name" value="Small_GTPase_Rab"/>
</dbReference>
<dbReference type="Gene3D" id="3.40.50.300">
    <property type="entry name" value="P-loop containing nucleotide triphosphate hydrolases"/>
    <property type="match status" value="1"/>
</dbReference>
<comment type="caution">
    <text evidence="5">The sequence shown here is derived from an EMBL/GenBank/DDBJ whole genome shotgun (WGS) entry which is preliminary data.</text>
</comment>
<protein>
    <submittedName>
        <fullName evidence="5">GTP-binding protein</fullName>
    </submittedName>
</protein>
<evidence type="ECO:0000256" key="2">
    <source>
        <dbReference type="ARBA" id="ARBA00022741"/>
    </source>
</evidence>
<evidence type="ECO:0000256" key="4">
    <source>
        <dbReference type="ARBA" id="ARBA00046278"/>
    </source>
</evidence>
<comment type="subcellular location">
    <subcellularLocation>
        <location evidence="4">Endomembrane system</location>
        <topology evidence="4">Lipid-anchor</topology>
        <orientation evidence="4">Cytoplasmic side</orientation>
    </subcellularLocation>
</comment>
<dbReference type="PANTHER" id="PTHR47980">
    <property type="entry name" value="LD44762P"/>
    <property type="match status" value="1"/>
</dbReference>
<keyword evidence="3" id="KW-0342">GTP-binding</keyword>
<dbReference type="SMART" id="SM00175">
    <property type="entry name" value="RAB"/>
    <property type="match status" value="1"/>
</dbReference>
<dbReference type="SUPFAM" id="SSF52540">
    <property type="entry name" value="P-loop containing nucleoside triphosphate hydrolases"/>
    <property type="match status" value="1"/>
</dbReference>
<dbReference type="Proteomes" id="UP000714275">
    <property type="component" value="Unassembled WGS sequence"/>
</dbReference>
<evidence type="ECO:0000313" key="6">
    <source>
        <dbReference type="Proteomes" id="UP000714275"/>
    </source>
</evidence>
<dbReference type="InterPro" id="IPR027417">
    <property type="entry name" value="P-loop_NTPase"/>
</dbReference>
<feature type="non-terminal residue" evidence="5">
    <location>
        <position position="1"/>
    </location>
</feature>
<accession>A0A9P6ZW40</accession>
<dbReference type="Pfam" id="PF00071">
    <property type="entry name" value="Ras"/>
    <property type="match status" value="1"/>
</dbReference>
<dbReference type="OrthoDB" id="2674185at2759"/>
<dbReference type="InterPro" id="IPR001806">
    <property type="entry name" value="Small_GTPase"/>
</dbReference>